<dbReference type="RefSeq" id="WP_084031217.1">
    <property type="nucleotide sequence ID" value="NZ_BRXE01000130.1"/>
</dbReference>
<reference evidence="1" key="1">
    <citation type="submission" date="2022-07" db="EMBL/GenBank/DDBJ databases">
        <title>Mycobacterium kiyosense sp. nov., scotochromogenic slow-glowing species isolated from respiratory specimens.</title>
        <authorList>
            <person name="Fukano H."/>
            <person name="Kazumi Y."/>
            <person name="Sakagami N."/>
            <person name="Ato M."/>
            <person name="Mitarai S."/>
            <person name="Hoshino Y."/>
        </authorList>
    </citation>
    <scope>NUCLEOTIDE SEQUENCE</scope>
    <source>
        <strain evidence="1">SRL2020-028</strain>
    </source>
</reference>
<comment type="caution">
    <text evidence="1">The sequence shown here is derived from an EMBL/GenBank/DDBJ whole genome shotgun (WGS) entry which is preliminary data.</text>
</comment>
<accession>A0AA37PXZ7</accession>
<protein>
    <submittedName>
        <fullName evidence="1">Uncharacterized protein</fullName>
    </submittedName>
</protein>
<dbReference type="AlphaFoldDB" id="A0AA37PXZ7"/>
<organism evidence="1 2">
    <name type="scientific">Mycobacterium kiyosense</name>
    <dbReference type="NCBI Taxonomy" id="2871094"/>
    <lineage>
        <taxon>Bacteria</taxon>
        <taxon>Bacillati</taxon>
        <taxon>Actinomycetota</taxon>
        <taxon>Actinomycetes</taxon>
        <taxon>Mycobacteriales</taxon>
        <taxon>Mycobacteriaceae</taxon>
        <taxon>Mycobacterium</taxon>
    </lineage>
</organism>
<name>A0AA37PXZ7_9MYCO</name>
<sequence length="76" mass="8796">MPYLPVNEALIDARFYLQVLGEHCGTDDYRLLSERVDQIEKLSTDTPMLCRERYRKAMQVHQQIIEAIRRGPGGCS</sequence>
<dbReference type="Proteomes" id="UP001165663">
    <property type="component" value="Unassembled WGS sequence"/>
</dbReference>
<dbReference type="EMBL" id="BRXE01000130">
    <property type="protein sequence ID" value="GLB86305.1"/>
    <property type="molecule type" value="Genomic_DNA"/>
</dbReference>
<gene>
    <name evidence="1" type="ORF">SRL2020028_55610</name>
</gene>
<proteinExistence type="predicted"/>
<evidence type="ECO:0000313" key="2">
    <source>
        <dbReference type="Proteomes" id="UP001165663"/>
    </source>
</evidence>
<evidence type="ECO:0000313" key="1">
    <source>
        <dbReference type="EMBL" id="GLB86305.1"/>
    </source>
</evidence>